<feature type="transmembrane region" description="Helical" evidence="6">
    <location>
        <begin position="39"/>
        <end position="63"/>
    </location>
</feature>
<feature type="transmembrane region" description="Helical" evidence="6">
    <location>
        <begin position="191"/>
        <end position="210"/>
    </location>
</feature>
<feature type="transmembrane region" description="Helical" evidence="6">
    <location>
        <begin position="116"/>
        <end position="133"/>
    </location>
</feature>
<proteinExistence type="predicted"/>
<gene>
    <name evidence="7" type="ORF">D2V08_04670</name>
</gene>
<evidence type="ECO:0000313" key="7">
    <source>
        <dbReference type="EMBL" id="RIV34681.1"/>
    </source>
</evidence>
<comment type="caution">
    <text evidence="7">The sequence shown here is derived from an EMBL/GenBank/DDBJ whole genome shotgun (WGS) entry which is preliminary data.</text>
</comment>
<feature type="transmembrane region" description="Helical" evidence="6">
    <location>
        <begin position="75"/>
        <end position="95"/>
    </location>
</feature>
<dbReference type="GO" id="GO:0005886">
    <property type="term" value="C:plasma membrane"/>
    <property type="evidence" value="ECO:0007669"/>
    <property type="project" value="UniProtKB-SubCell"/>
</dbReference>
<dbReference type="EMBL" id="QXFH01000070">
    <property type="protein sequence ID" value="RIV34681.1"/>
    <property type="molecule type" value="Genomic_DNA"/>
</dbReference>
<evidence type="ECO:0000256" key="4">
    <source>
        <dbReference type="ARBA" id="ARBA00022989"/>
    </source>
</evidence>
<evidence type="ECO:0000256" key="5">
    <source>
        <dbReference type="ARBA" id="ARBA00023136"/>
    </source>
</evidence>
<keyword evidence="4 6" id="KW-1133">Transmembrane helix</keyword>
<feature type="transmembrane region" description="Helical" evidence="6">
    <location>
        <begin position="6"/>
        <end position="27"/>
    </location>
</feature>
<keyword evidence="8" id="KW-1185">Reference proteome</keyword>
<comment type="subcellular location">
    <subcellularLocation>
        <location evidence="1">Cell membrane</location>
        <topology evidence="1">Multi-pass membrane protein</topology>
    </subcellularLocation>
</comment>
<dbReference type="Pfam" id="PF01810">
    <property type="entry name" value="LysE"/>
    <property type="match status" value="1"/>
</dbReference>
<evidence type="ECO:0000256" key="6">
    <source>
        <dbReference type="SAM" id="Phobius"/>
    </source>
</evidence>
<evidence type="ECO:0000256" key="2">
    <source>
        <dbReference type="ARBA" id="ARBA00022475"/>
    </source>
</evidence>
<reference evidence="7 8" key="1">
    <citation type="submission" date="2018-08" db="EMBL/GenBank/DDBJ databases">
        <title>Proposal of Muricauda 72 sp.nov. and Muricauda NH166 sp.nov., isolated from seawater.</title>
        <authorList>
            <person name="Cheng H."/>
            <person name="Wu Y.-H."/>
            <person name="Guo L.-L."/>
            <person name="Xu X.-W."/>
        </authorList>
    </citation>
    <scope>NUCLEOTIDE SEQUENCE [LARGE SCALE GENOMIC DNA]</scope>
    <source>
        <strain evidence="7 8">KCTC 22173</strain>
    </source>
</reference>
<dbReference type="GO" id="GO:0006865">
    <property type="term" value="P:amino acid transport"/>
    <property type="evidence" value="ECO:0007669"/>
    <property type="project" value="InterPro"/>
</dbReference>
<keyword evidence="3 6" id="KW-0812">Transmembrane</keyword>
<evidence type="ECO:0000313" key="8">
    <source>
        <dbReference type="Proteomes" id="UP000266067"/>
    </source>
</evidence>
<name>A0A3A1N6V5_9FLAO</name>
<dbReference type="RefSeq" id="WP_119606917.1">
    <property type="nucleotide sequence ID" value="NZ_QXFH01000070.1"/>
</dbReference>
<evidence type="ECO:0000256" key="1">
    <source>
        <dbReference type="ARBA" id="ARBA00004651"/>
    </source>
</evidence>
<accession>A0A3A1N6V5</accession>
<keyword evidence="5 6" id="KW-0472">Membrane</keyword>
<evidence type="ECO:0000256" key="3">
    <source>
        <dbReference type="ARBA" id="ARBA00022692"/>
    </source>
</evidence>
<protein>
    <submittedName>
        <fullName evidence="7">Lysine transporter LysE</fullName>
    </submittedName>
</protein>
<dbReference type="Proteomes" id="UP000266067">
    <property type="component" value="Unassembled WGS sequence"/>
</dbReference>
<dbReference type="InterPro" id="IPR001123">
    <property type="entry name" value="LeuE-type"/>
</dbReference>
<dbReference type="AlphaFoldDB" id="A0A3A1N6V5"/>
<sequence>MTHVLILFFATFSAAFMATVPPGLLNMNAAKVSVEKGKLNGVIFSLGVSSTIMVQAYIAVYISKFLYKNPEVIDILFKIAVAVFAFFAVYFFIMAKRNKAQTKAIKEVNLSKKNSFFKGVLLASLNLLTIPYYSGLNAMWNEAGWIKFEAKDITTFVVAAGAGTFAVLYLYTFYFDKMETKTNRFSKNSNYILSALMLLLLIITLIRIMYR</sequence>
<feature type="transmembrane region" description="Helical" evidence="6">
    <location>
        <begin position="153"/>
        <end position="171"/>
    </location>
</feature>
<organism evidence="7 8">
    <name type="scientific">Flagellimonas lutimaris</name>
    <dbReference type="NCBI Taxonomy" id="475082"/>
    <lineage>
        <taxon>Bacteria</taxon>
        <taxon>Pseudomonadati</taxon>
        <taxon>Bacteroidota</taxon>
        <taxon>Flavobacteriia</taxon>
        <taxon>Flavobacteriales</taxon>
        <taxon>Flavobacteriaceae</taxon>
        <taxon>Flagellimonas</taxon>
    </lineage>
</organism>
<keyword evidence="2" id="KW-1003">Cell membrane</keyword>
<dbReference type="OrthoDB" id="1451945at2"/>